<dbReference type="AlphaFoldDB" id="A0A510Y587"/>
<dbReference type="GO" id="GO:0005524">
    <property type="term" value="F:ATP binding"/>
    <property type="evidence" value="ECO:0007669"/>
    <property type="project" value="InterPro"/>
</dbReference>
<dbReference type="Gene3D" id="3.30.1490.20">
    <property type="entry name" value="ATP-grasp fold, A domain"/>
    <property type="match status" value="1"/>
</dbReference>
<keyword evidence="2" id="KW-1185">Reference proteome</keyword>
<evidence type="ECO:0000313" key="2">
    <source>
        <dbReference type="Proteomes" id="UP000321051"/>
    </source>
</evidence>
<dbReference type="SUPFAM" id="SSF56059">
    <property type="entry name" value="Glutathione synthetase ATP-binding domain-like"/>
    <property type="match status" value="1"/>
</dbReference>
<proteinExistence type="predicted"/>
<gene>
    <name evidence="1" type="ORF">MHA01_06020</name>
</gene>
<dbReference type="InterPro" id="IPR013815">
    <property type="entry name" value="ATP_grasp_subdomain_1"/>
</dbReference>
<dbReference type="OrthoDB" id="9803907at2"/>
<comment type="caution">
    <text evidence="1">The sequence shown here is derived from an EMBL/GenBank/DDBJ whole genome shotgun (WGS) entry which is preliminary data.</text>
</comment>
<evidence type="ECO:0008006" key="3">
    <source>
        <dbReference type="Google" id="ProtNLM"/>
    </source>
</evidence>
<dbReference type="Gene3D" id="3.30.470.20">
    <property type="entry name" value="ATP-grasp fold, B domain"/>
    <property type="match status" value="1"/>
</dbReference>
<dbReference type="RefSeq" id="WP_094907610.1">
    <property type="nucleotide sequence ID" value="NZ_BJUN01000002.1"/>
</dbReference>
<name>A0A510Y587_MARHA</name>
<reference evidence="1 2" key="1">
    <citation type="submission" date="2019-07" db="EMBL/GenBank/DDBJ databases">
        <title>Whole genome shotgun sequence of Marinococcus halophilus NBRC 102359.</title>
        <authorList>
            <person name="Hosoyama A."/>
            <person name="Uohara A."/>
            <person name="Ohji S."/>
            <person name="Ichikawa N."/>
        </authorList>
    </citation>
    <scope>NUCLEOTIDE SEQUENCE [LARGE SCALE GENOMIC DNA]</scope>
    <source>
        <strain evidence="1 2">NBRC 102359</strain>
    </source>
</reference>
<dbReference type="EMBL" id="BJUN01000002">
    <property type="protein sequence ID" value="GEK57697.1"/>
    <property type="molecule type" value="Genomic_DNA"/>
</dbReference>
<dbReference type="Proteomes" id="UP000321051">
    <property type="component" value="Unassembled WGS sequence"/>
</dbReference>
<accession>A0A510Y587</accession>
<organism evidence="1 2">
    <name type="scientific">Marinococcus halophilus</name>
    <dbReference type="NCBI Taxonomy" id="1371"/>
    <lineage>
        <taxon>Bacteria</taxon>
        <taxon>Bacillati</taxon>
        <taxon>Bacillota</taxon>
        <taxon>Bacilli</taxon>
        <taxon>Bacillales</taxon>
        <taxon>Bacillaceae</taxon>
        <taxon>Marinococcus</taxon>
    </lineage>
</organism>
<protein>
    <recommendedName>
        <fullName evidence="3">ATP-grasp domain-containing protein</fullName>
    </recommendedName>
</protein>
<sequence length="335" mass="39462">MKTIVIIKDYAGFVRQDLSPKISIDLNKVKAILKNNGFEIEEYQYDEIINKNVDIKGKYIIYSSSQKLEYKEYIDDLLLELAEENILIPKYEIFKAHENKGYQELLKKKKNISSLNAIYLATEKEFEKYSNKIKYPAVFKRLSGAGGINVFKVNNSKDVKKLLKKYNKPQNFLSFKFKKFLKSYIFRKYSEFKKESTYIGRYVLQEWVPNLEEDWKVLVFNEKYYVLNRKVKKNDFRASGSGKLGFIDPPEGLLDYSKEIYEKLDVPFVSLDICYDGEKFYLVEFQGTHFGPYTIVKSPYYFTMKNKKWEKIGGSSDLAEEYTNSIISYLNKTVN</sequence>
<evidence type="ECO:0000313" key="1">
    <source>
        <dbReference type="EMBL" id="GEK57697.1"/>
    </source>
</evidence>